<feature type="chain" id="PRO_5002855438" description="D-isomer specific 2-hydroxyacid dehydrogenase NAD-binding domain-containing protein" evidence="3">
    <location>
        <begin position="29"/>
        <end position="410"/>
    </location>
</feature>
<dbReference type="RefSeq" id="XP_002178228.1">
    <property type="nucleotide sequence ID" value="XM_002178192.1"/>
</dbReference>
<dbReference type="GO" id="GO:0016491">
    <property type="term" value="F:oxidoreductase activity"/>
    <property type="evidence" value="ECO:0007669"/>
    <property type="project" value="UniProtKB-KW"/>
</dbReference>
<organism evidence="5 6">
    <name type="scientific">Phaeodactylum tricornutum (strain CCAP 1055/1)</name>
    <dbReference type="NCBI Taxonomy" id="556484"/>
    <lineage>
        <taxon>Eukaryota</taxon>
        <taxon>Sar</taxon>
        <taxon>Stramenopiles</taxon>
        <taxon>Ochrophyta</taxon>
        <taxon>Bacillariophyta</taxon>
        <taxon>Bacillariophyceae</taxon>
        <taxon>Bacillariophycidae</taxon>
        <taxon>Naviculales</taxon>
        <taxon>Phaeodactylaceae</taxon>
        <taxon>Phaeodactylum</taxon>
    </lineage>
</organism>
<dbReference type="EMBL" id="CM000607">
    <property type="protein sequence ID" value="EEC49893.1"/>
    <property type="molecule type" value="Genomic_DNA"/>
</dbReference>
<dbReference type="InterPro" id="IPR036291">
    <property type="entry name" value="NAD(P)-bd_dom_sf"/>
</dbReference>
<dbReference type="PaxDb" id="2850-Phatr26077"/>
<dbReference type="Proteomes" id="UP000000759">
    <property type="component" value="Chromosome 4"/>
</dbReference>
<evidence type="ECO:0000256" key="3">
    <source>
        <dbReference type="SAM" id="SignalP"/>
    </source>
</evidence>
<dbReference type="KEGG" id="pti:PHATRDRAFT_26077"/>
<keyword evidence="2" id="KW-0520">NAD</keyword>
<dbReference type="PROSITE" id="PS00671">
    <property type="entry name" value="D_2_HYDROXYACID_DH_3"/>
    <property type="match status" value="1"/>
</dbReference>
<dbReference type="InterPro" id="IPR029753">
    <property type="entry name" value="D-isomer_DH_CS"/>
</dbReference>
<evidence type="ECO:0000313" key="5">
    <source>
        <dbReference type="EMBL" id="EEC49893.1"/>
    </source>
</evidence>
<dbReference type="GO" id="GO:0051287">
    <property type="term" value="F:NAD binding"/>
    <property type="evidence" value="ECO:0007669"/>
    <property type="project" value="InterPro"/>
</dbReference>
<evidence type="ECO:0000259" key="4">
    <source>
        <dbReference type="Pfam" id="PF02826"/>
    </source>
</evidence>
<dbReference type="Pfam" id="PF02826">
    <property type="entry name" value="2-Hacid_dh_C"/>
    <property type="match status" value="1"/>
</dbReference>
<dbReference type="AlphaFoldDB" id="B7FTZ9"/>
<evidence type="ECO:0000256" key="2">
    <source>
        <dbReference type="ARBA" id="ARBA00023027"/>
    </source>
</evidence>
<dbReference type="InParanoid" id="B7FTZ9"/>
<proteinExistence type="predicted"/>
<accession>B7FTZ9</accession>
<dbReference type="SUPFAM" id="SSF51735">
    <property type="entry name" value="NAD(P)-binding Rossmann-fold domains"/>
    <property type="match status" value="1"/>
</dbReference>
<dbReference type="STRING" id="556484.B7FTZ9"/>
<evidence type="ECO:0000313" key="6">
    <source>
        <dbReference type="Proteomes" id="UP000000759"/>
    </source>
</evidence>
<keyword evidence="1" id="KW-0560">Oxidoreductase</keyword>
<keyword evidence="3" id="KW-0732">Signal</keyword>
<dbReference type="OrthoDB" id="298012at2759"/>
<dbReference type="PANTHER" id="PTHR43333:SF1">
    <property type="entry name" value="D-ISOMER SPECIFIC 2-HYDROXYACID DEHYDROGENASE NAD-BINDING DOMAIN-CONTAINING PROTEIN"/>
    <property type="match status" value="1"/>
</dbReference>
<dbReference type="InterPro" id="IPR006140">
    <property type="entry name" value="D-isomer_DH_NAD-bd"/>
</dbReference>
<feature type="domain" description="D-isomer specific 2-hydroxyacid dehydrogenase NAD-binding" evidence="4">
    <location>
        <begin position="203"/>
        <end position="370"/>
    </location>
</feature>
<dbReference type="CDD" id="cd05300">
    <property type="entry name" value="2-Hacid_dh_1"/>
    <property type="match status" value="1"/>
</dbReference>
<reference evidence="5 6" key="1">
    <citation type="journal article" date="2008" name="Nature">
        <title>The Phaeodactylum genome reveals the evolutionary history of diatom genomes.</title>
        <authorList>
            <person name="Bowler C."/>
            <person name="Allen A.E."/>
            <person name="Badger J.H."/>
            <person name="Grimwood J."/>
            <person name="Jabbari K."/>
            <person name="Kuo A."/>
            <person name="Maheswari U."/>
            <person name="Martens C."/>
            <person name="Maumus F."/>
            <person name="Otillar R.P."/>
            <person name="Rayko E."/>
            <person name="Salamov A."/>
            <person name="Vandepoele K."/>
            <person name="Beszteri B."/>
            <person name="Gruber A."/>
            <person name="Heijde M."/>
            <person name="Katinka M."/>
            <person name="Mock T."/>
            <person name="Valentin K."/>
            <person name="Verret F."/>
            <person name="Berges J.A."/>
            <person name="Brownlee C."/>
            <person name="Cadoret J.P."/>
            <person name="Chiovitti A."/>
            <person name="Choi C.J."/>
            <person name="Coesel S."/>
            <person name="De Martino A."/>
            <person name="Detter J.C."/>
            <person name="Durkin C."/>
            <person name="Falciatore A."/>
            <person name="Fournet J."/>
            <person name="Haruta M."/>
            <person name="Huysman M.J."/>
            <person name="Jenkins B.D."/>
            <person name="Jiroutova K."/>
            <person name="Jorgensen R.E."/>
            <person name="Joubert Y."/>
            <person name="Kaplan A."/>
            <person name="Kroger N."/>
            <person name="Kroth P.G."/>
            <person name="La Roche J."/>
            <person name="Lindquist E."/>
            <person name="Lommer M."/>
            <person name="Martin-Jezequel V."/>
            <person name="Lopez P.J."/>
            <person name="Lucas S."/>
            <person name="Mangogna M."/>
            <person name="McGinnis K."/>
            <person name="Medlin L.K."/>
            <person name="Montsant A."/>
            <person name="Oudot-Le Secq M.P."/>
            <person name="Napoli C."/>
            <person name="Obornik M."/>
            <person name="Parker M.S."/>
            <person name="Petit J.L."/>
            <person name="Porcel B.M."/>
            <person name="Poulsen N."/>
            <person name="Robison M."/>
            <person name="Rychlewski L."/>
            <person name="Rynearson T.A."/>
            <person name="Schmutz J."/>
            <person name="Shapiro H."/>
            <person name="Siaut M."/>
            <person name="Stanley M."/>
            <person name="Sussman M.R."/>
            <person name="Taylor A.R."/>
            <person name="Vardi A."/>
            <person name="von Dassow P."/>
            <person name="Vyverman W."/>
            <person name="Willis A."/>
            <person name="Wyrwicz L.S."/>
            <person name="Rokhsar D.S."/>
            <person name="Weissenbach J."/>
            <person name="Armbrust E.V."/>
            <person name="Green B.R."/>
            <person name="Van de Peer Y."/>
            <person name="Grigoriev I.V."/>
        </authorList>
    </citation>
    <scope>NUCLEOTIDE SEQUENCE [LARGE SCALE GENOMIC DNA]</scope>
    <source>
        <strain evidence="5 6">CCAP 1055/1</strain>
    </source>
</reference>
<dbReference type="PANTHER" id="PTHR43333">
    <property type="entry name" value="2-HACID_DH_C DOMAIN-CONTAINING PROTEIN"/>
    <property type="match status" value="1"/>
</dbReference>
<reference evidence="6" key="2">
    <citation type="submission" date="2008-08" db="EMBL/GenBank/DDBJ databases">
        <authorList>
            <consortium name="Diatom Consortium"/>
            <person name="Grigoriev I."/>
            <person name="Grimwood J."/>
            <person name="Kuo A."/>
            <person name="Otillar R.P."/>
            <person name="Salamov A."/>
            <person name="Detter J.C."/>
            <person name="Lindquist E."/>
            <person name="Shapiro H."/>
            <person name="Lucas S."/>
            <person name="Glavina del Rio T."/>
            <person name="Pitluck S."/>
            <person name="Rokhsar D."/>
            <person name="Bowler C."/>
        </authorList>
    </citation>
    <scope>GENOME REANNOTATION</scope>
    <source>
        <strain evidence="6">CCAP 1055/1</strain>
    </source>
</reference>
<dbReference type="Gene3D" id="3.40.50.720">
    <property type="entry name" value="NAD(P)-binding Rossmann-like Domain"/>
    <property type="match status" value="2"/>
</dbReference>
<name>B7FTZ9_PHATC</name>
<feature type="signal peptide" evidence="3">
    <location>
        <begin position="1"/>
        <end position="28"/>
    </location>
</feature>
<gene>
    <name evidence="5" type="ORF">PHATRDRAFT_26077</name>
</gene>
<dbReference type="GeneID" id="7197869"/>
<protein>
    <recommendedName>
        <fullName evidence="4">D-isomer specific 2-hydroxyacid dehydrogenase NAD-binding domain-containing protein</fullName>
    </recommendedName>
</protein>
<evidence type="ECO:0000256" key="1">
    <source>
        <dbReference type="ARBA" id="ARBA00023002"/>
    </source>
</evidence>
<sequence>MLAPLSVTHWPQFFVFVMSLLLRRSAAGFTGTFRRRRWSRTTLTSDSASRLSSLPPLSAEPLHWNRETSERRSYATNTPIVKQANVISLTDIEDPANNPFNRAAPLPEGVKILAIGATMDDFDVASLEREGANAIFVSHPQAREPLAQLLTQLPEIEWVHTRSAGIDFVTSPTLESWKGKLTNAKGQFSSTLAEYTLMACSFFAKDLPRLMRNKKVKCWDKYNVLELRGATLGIFGYGDIGRACAKLAAVYGMKIIALRRHPKPDPLCNEVYGNDKDSLNRLFAESDYVLCSAPLTAETRGMIGKEQFDHAKEGAVFINLGRGPIVDEVALTDALSNGKLKGAALDVFTVEPLPNSSPLWEMDNVLLSPHNMDQTATFMHEATEFYVEENLPRFVRGQELLNIVDAKAGY</sequence>
<dbReference type="HOGENOM" id="CLU_019796_1_0_1"/>
<keyword evidence="6" id="KW-1185">Reference proteome</keyword>
<dbReference type="eggNOG" id="KOG0069">
    <property type="taxonomic scope" value="Eukaryota"/>
</dbReference>
<dbReference type="SUPFAM" id="SSF52283">
    <property type="entry name" value="Formate/glycerate dehydrogenase catalytic domain-like"/>
    <property type="match status" value="1"/>
</dbReference>